<dbReference type="Pfam" id="PF18911">
    <property type="entry name" value="PKD_4"/>
    <property type="match status" value="2"/>
</dbReference>
<dbReference type="InterPro" id="IPR036465">
    <property type="entry name" value="vWFA_dom_sf"/>
</dbReference>
<feature type="domain" description="PKD" evidence="2">
    <location>
        <begin position="334"/>
        <end position="420"/>
    </location>
</feature>
<dbReference type="InterPro" id="IPR035986">
    <property type="entry name" value="PKD_dom_sf"/>
</dbReference>
<dbReference type="InterPro" id="IPR000601">
    <property type="entry name" value="PKD_dom"/>
</dbReference>
<dbReference type="Gene3D" id="3.40.50.410">
    <property type="entry name" value="von Willebrand factor, type A domain"/>
    <property type="match status" value="1"/>
</dbReference>
<dbReference type="CDD" id="cd00198">
    <property type="entry name" value="vWFA"/>
    <property type="match status" value="1"/>
</dbReference>
<reference evidence="4" key="1">
    <citation type="journal article" date="2005" name="Environ. Microbiol.">
        <title>Genetic and functional properties of uncultivated thermophilic crenarchaeotes from a subsurface gold mine as revealed by analysis of genome fragments.</title>
        <authorList>
            <person name="Nunoura T."/>
            <person name="Hirayama H."/>
            <person name="Takami H."/>
            <person name="Oida H."/>
            <person name="Nishi S."/>
            <person name="Shimamura S."/>
            <person name="Suzuki Y."/>
            <person name="Inagaki F."/>
            <person name="Takai K."/>
            <person name="Nealson K.H."/>
            <person name="Horikoshi K."/>
        </authorList>
    </citation>
    <scope>NUCLEOTIDE SEQUENCE</scope>
</reference>
<dbReference type="InterPro" id="IPR002035">
    <property type="entry name" value="VWF_A"/>
</dbReference>
<dbReference type="InterPro" id="IPR022409">
    <property type="entry name" value="PKD/Chitinase_dom"/>
</dbReference>
<feature type="domain" description="PKD" evidence="2">
    <location>
        <begin position="430"/>
        <end position="515"/>
    </location>
</feature>
<accession>H5SVF7</accession>
<sequence length="701" mass="75977">MTLKKKFFITLGLLVLTAPIALVAQTLELQVEQIVDPTTIFTKSSAQSPDSAAVKILLRGLPAPEKPVDVVFLLDRSASVNLATVKKIGKEFLHHLNENDQVAVVGFAETAEMLLPLSPDRAQAYQIIDAAQPGKKTALGEALALAIDELTAHGRPEALKAIVLPSDGNSLVGRSPFPEAQRAGENQIPVYAVGLSGAMNRTALSQIAQRSGGAFFGSYNAQVYEGILKKLGRQAVARFVRLRVTLPEQIIFEGAFEPAQIRRGAKGATVLEWNFPVVVTGETRTVSFQIGARAGGTIELGAASVIEYRDPKNKLQKQNIPTVTLTVNKVNKPPVAAFRFSPEMPKLKDTVCFDARESSDPDGKIVRYEWDFDGDGTFDETTTEPKACRVFELAGNFNVTLRVTDDDGATADFTKTVTITGVGQAPVSIPIARFVFSPAVPNAGEPVTFDASASQSGNGEITQYEWDWNGDGTFDETVTTPTVQHTFSDSGPREVKLRVTNSQGRTAEFSAVVTVIGRVPLGFDINTLATTSLTGEIAFPSWLQYYTRDGRVTDEELKDAATRFGIGVYVPGTRYLLTQQDLEMLNHLNYSYKNFSRYRDVSAAQAEGYRPVGAFVAGLGQVYLSEKILNAPLALATPPLLLYDSAQKLVGVRYVAFKPDEGRLFGFSVESWPKAGEAFVLTVWLVPNPNGPFAASNPSIK</sequence>
<protein>
    <recommendedName>
        <fullName evidence="5">VWA domain-containing protein</fullName>
    </recommendedName>
</protein>
<feature type="chain" id="PRO_5003598364" description="VWA domain-containing protein" evidence="1">
    <location>
        <begin position="25"/>
        <end position="701"/>
    </location>
</feature>
<dbReference type="CDD" id="cd00146">
    <property type="entry name" value="PKD"/>
    <property type="match status" value="2"/>
</dbReference>
<dbReference type="SMART" id="SM00089">
    <property type="entry name" value="PKD"/>
    <property type="match status" value="2"/>
</dbReference>
<organism evidence="4">
    <name type="scientific">Acetithermum autotrophicum</name>
    <dbReference type="NCBI Taxonomy" id="1446466"/>
    <lineage>
        <taxon>Bacteria</taxon>
        <taxon>Candidatus Bipolaricaulota</taxon>
        <taxon>Candidatus Acetithermum</taxon>
    </lineage>
</organism>
<dbReference type="PANTHER" id="PTHR24020:SF87">
    <property type="entry name" value="COLLAGEN ALPHA-1(VI) CHAIN-LIKE"/>
    <property type="match status" value="1"/>
</dbReference>
<dbReference type="InterPro" id="IPR050525">
    <property type="entry name" value="ECM_Assembly_Org"/>
</dbReference>
<evidence type="ECO:0000256" key="1">
    <source>
        <dbReference type="SAM" id="SignalP"/>
    </source>
</evidence>
<evidence type="ECO:0000259" key="3">
    <source>
        <dbReference type="PROSITE" id="PS50234"/>
    </source>
</evidence>
<dbReference type="SMART" id="SM00327">
    <property type="entry name" value="VWA"/>
    <property type="match status" value="1"/>
</dbReference>
<dbReference type="AlphaFoldDB" id="H5SVF7"/>
<dbReference type="SUPFAM" id="SSF53300">
    <property type="entry name" value="vWA-like"/>
    <property type="match status" value="1"/>
</dbReference>
<evidence type="ECO:0000259" key="2">
    <source>
        <dbReference type="PROSITE" id="PS50093"/>
    </source>
</evidence>
<dbReference type="SUPFAM" id="SSF49299">
    <property type="entry name" value="PKD domain"/>
    <property type="match status" value="2"/>
</dbReference>
<dbReference type="EMBL" id="AP011803">
    <property type="protein sequence ID" value="BAL59586.1"/>
    <property type="molecule type" value="Genomic_DNA"/>
</dbReference>
<evidence type="ECO:0000313" key="4">
    <source>
        <dbReference type="EMBL" id="BAL59586.1"/>
    </source>
</evidence>
<feature type="domain" description="VWFA" evidence="3">
    <location>
        <begin position="69"/>
        <end position="231"/>
    </location>
</feature>
<keyword evidence="1" id="KW-0732">Signal</keyword>
<gene>
    <name evidence="4" type="ORF">HGMM_OP4C222</name>
</gene>
<evidence type="ECO:0008006" key="5">
    <source>
        <dbReference type="Google" id="ProtNLM"/>
    </source>
</evidence>
<name>H5SVF7_ACEAU</name>
<reference evidence="4" key="2">
    <citation type="journal article" date="2012" name="PLoS ONE">
        <title>A Deeply Branching Thermophilic Bacterium with an Ancient Acetyl-CoA Pathway Dominates a Subsurface Ecosystem.</title>
        <authorList>
            <person name="Takami H."/>
            <person name="Noguchi H."/>
            <person name="Takaki Y."/>
            <person name="Uchiyama I."/>
            <person name="Toyoda A."/>
            <person name="Nishi S."/>
            <person name="Chee G.-J."/>
            <person name="Arai W."/>
            <person name="Nunoura T."/>
            <person name="Itoh T."/>
            <person name="Hattori M."/>
            <person name="Takai K."/>
        </authorList>
    </citation>
    <scope>NUCLEOTIDE SEQUENCE</scope>
</reference>
<dbReference type="Pfam" id="PF00092">
    <property type="entry name" value="VWA"/>
    <property type="match status" value="1"/>
</dbReference>
<feature type="signal peptide" evidence="1">
    <location>
        <begin position="1"/>
        <end position="24"/>
    </location>
</feature>
<proteinExistence type="predicted"/>
<dbReference type="PROSITE" id="PS50093">
    <property type="entry name" value="PKD"/>
    <property type="match status" value="2"/>
</dbReference>
<dbReference type="PROSITE" id="PS50234">
    <property type="entry name" value="VWFA"/>
    <property type="match status" value="1"/>
</dbReference>
<dbReference type="InterPro" id="IPR013783">
    <property type="entry name" value="Ig-like_fold"/>
</dbReference>
<dbReference type="PANTHER" id="PTHR24020">
    <property type="entry name" value="COLLAGEN ALPHA"/>
    <property type="match status" value="1"/>
</dbReference>
<dbReference type="Gene3D" id="2.60.40.10">
    <property type="entry name" value="Immunoglobulins"/>
    <property type="match status" value="2"/>
</dbReference>